<keyword evidence="7" id="KW-1185">Reference proteome</keyword>
<dbReference type="GeneTree" id="ENSGT00950000186075"/>
<reference evidence="6" key="1">
    <citation type="journal article" date="2009" name="Science">
        <title>Genome sequence, comparative analysis, and population genetics of the domestic horse.</title>
        <authorList>
            <consortium name="Broad Institute Genome Sequencing Platform"/>
            <consortium name="Broad Institute Whole Genome Assembly Team"/>
            <person name="Wade C.M."/>
            <person name="Giulotto E."/>
            <person name="Sigurdsson S."/>
            <person name="Zoli M."/>
            <person name="Gnerre S."/>
            <person name="Imsland F."/>
            <person name="Lear T.L."/>
            <person name="Adelson D.L."/>
            <person name="Bailey E."/>
            <person name="Bellone R.R."/>
            <person name="Bloecker H."/>
            <person name="Distl O."/>
            <person name="Edgar R.C."/>
            <person name="Garber M."/>
            <person name="Leeb T."/>
            <person name="Mauceli E."/>
            <person name="MacLeod J.N."/>
            <person name="Penedo M.C.T."/>
            <person name="Raison J.M."/>
            <person name="Sharpe T."/>
            <person name="Vogel J."/>
            <person name="Andersson L."/>
            <person name="Antczak D.F."/>
            <person name="Biagi T."/>
            <person name="Binns M.M."/>
            <person name="Chowdhary B.P."/>
            <person name="Coleman S.J."/>
            <person name="Della Valle G."/>
            <person name="Fryc S."/>
            <person name="Guerin G."/>
            <person name="Hasegawa T."/>
            <person name="Hill E.W."/>
            <person name="Jurka J."/>
            <person name="Kiialainen A."/>
            <person name="Lindgren G."/>
            <person name="Liu J."/>
            <person name="Magnani E."/>
            <person name="Mickelson J.R."/>
            <person name="Murray J."/>
            <person name="Nergadze S.G."/>
            <person name="Onofrio R."/>
            <person name="Pedroni S."/>
            <person name="Piras M.F."/>
            <person name="Raudsepp T."/>
            <person name="Rocchi M."/>
            <person name="Roeed K.H."/>
            <person name="Ryder O.A."/>
            <person name="Searle S."/>
            <person name="Skow L."/>
            <person name="Swinburne J.E."/>
            <person name="Syvaenen A.C."/>
            <person name="Tozaki T."/>
            <person name="Valberg S.J."/>
            <person name="Vaudin M."/>
            <person name="White J.R."/>
            <person name="Zody M.C."/>
            <person name="Lander E.S."/>
            <person name="Lindblad-Toh K."/>
        </authorList>
    </citation>
    <scope>NUCLEOTIDE SEQUENCE [LARGE SCALE GENOMIC DNA]</scope>
    <source>
        <strain evidence="6">Thoroughbred</strain>
    </source>
</reference>
<evidence type="ECO:0000259" key="5">
    <source>
        <dbReference type="Pfam" id="PF00061"/>
    </source>
</evidence>
<dbReference type="Bgee" id="ENSECAG00000029177">
    <property type="expression patterns" value="Expressed in cerebellum and 23 other cell types or tissues"/>
</dbReference>
<keyword evidence="3" id="KW-0964">Secreted</keyword>
<dbReference type="SUPFAM" id="SSF50814">
    <property type="entry name" value="Lipocalins"/>
    <property type="match status" value="1"/>
</dbReference>
<dbReference type="Pfam" id="PF00061">
    <property type="entry name" value="Lipocalin"/>
    <property type="match status" value="1"/>
</dbReference>
<dbReference type="PaxDb" id="9796-ENSECAP00000033539"/>
<dbReference type="InterPro" id="IPR002345">
    <property type="entry name" value="Lipocalin"/>
</dbReference>
<proteinExistence type="inferred from homology"/>
<dbReference type="GO" id="GO:0036094">
    <property type="term" value="F:small molecule binding"/>
    <property type="evidence" value="ECO:0007669"/>
    <property type="project" value="InterPro"/>
</dbReference>
<evidence type="ECO:0000256" key="3">
    <source>
        <dbReference type="ARBA" id="ARBA00022525"/>
    </source>
</evidence>
<comment type="similarity">
    <text evidence="2">Belongs to the calycin superfamily. Lipocalin family.</text>
</comment>
<sequence length="228" mass="25260">MVLSSSVSWALDQLGHLDYGAVSRAKVAEKLKRSKMFPNVSNIFCRNEDTKDQFSLCLSAVGGKRHMYILDLPVKDHRIFYCEGQLGGKAIRMAKLVGRNPDMSLEALEEFKKFTERKGLPQDIIIMPVQTGKRTTLPRFPVSTLHVPLSPMSLPVSPTDSSCPTVPFKSLCVPHDLPRPFPCPPPWGRHQRCVVSQGHKGPTPGLCYWCQSCSLMGSGPLARVSSHC</sequence>
<evidence type="ECO:0000256" key="2">
    <source>
        <dbReference type="ARBA" id="ARBA00006889"/>
    </source>
</evidence>
<protein>
    <recommendedName>
        <fullName evidence="5">Lipocalin/cytosolic fatty-acid binding domain-containing protein</fullName>
    </recommendedName>
</protein>
<organism evidence="6 7">
    <name type="scientific">Equus caballus</name>
    <name type="common">Horse</name>
    <dbReference type="NCBI Taxonomy" id="9796"/>
    <lineage>
        <taxon>Eukaryota</taxon>
        <taxon>Metazoa</taxon>
        <taxon>Chordata</taxon>
        <taxon>Craniata</taxon>
        <taxon>Vertebrata</taxon>
        <taxon>Euteleostomi</taxon>
        <taxon>Mammalia</taxon>
        <taxon>Eutheria</taxon>
        <taxon>Laurasiatheria</taxon>
        <taxon>Perissodactyla</taxon>
        <taxon>Equidae</taxon>
        <taxon>Equus</taxon>
    </lineage>
</organism>
<dbReference type="AlphaFoldDB" id="A0A3Q2L5C3"/>
<comment type="subcellular location">
    <subcellularLocation>
        <location evidence="1">Secreted</location>
    </subcellularLocation>
</comment>
<reference evidence="6" key="3">
    <citation type="submission" date="2025-09" db="UniProtKB">
        <authorList>
            <consortium name="Ensembl"/>
        </authorList>
    </citation>
    <scope>IDENTIFICATION</scope>
    <source>
        <strain evidence="6">Thoroughbred</strain>
    </source>
</reference>
<dbReference type="InParanoid" id="A0A3Q2L5C3"/>
<keyword evidence="4" id="KW-0732">Signal</keyword>
<dbReference type="SMR" id="A0A3Q2L5C3"/>
<evidence type="ECO:0000313" key="6">
    <source>
        <dbReference type="Ensembl" id="ENSECAP00000033539.1"/>
    </source>
</evidence>
<dbReference type="PRINTS" id="PR01175">
    <property type="entry name" value="VNEBNERGLAND"/>
</dbReference>
<dbReference type="InterPro" id="IPR002450">
    <property type="entry name" value="von_Ebner_gland"/>
</dbReference>
<dbReference type="InterPro" id="IPR000566">
    <property type="entry name" value="Lipocln_cytosolic_FA-bd_dom"/>
</dbReference>
<dbReference type="GO" id="GO:0005615">
    <property type="term" value="C:extracellular space"/>
    <property type="evidence" value="ECO:0000318"/>
    <property type="project" value="GO_Central"/>
</dbReference>
<dbReference type="PANTHER" id="PTHR11430:SF129">
    <property type="entry name" value="ODORANT-BINDING PROTEIN 2A-RELATED"/>
    <property type="match status" value="1"/>
</dbReference>
<accession>A0A3Q2L5C3</accession>
<dbReference type="Ensembl" id="ENSECAT00000045986.3">
    <property type="protein sequence ID" value="ENSECAP00000033539.1"/>
    <property type="gene ID" value="ENSECAG00000029177.3"/>
</dbReference>
<name>A0A3Q2L5C3_HORSE</name>
<feature type="domain" description="Lipocalin/cytosolic fatty-acid binding" evidence="5">
    <location>
        <begin position="47"/>
        <end position="131"/>
    </location>
</feature>
<dbReference type="PANTHER" id="PTHR11430">
    <property type="entry name" value="LIPOCALIN"/>
    <property type="match status" value="1"/>
</dbReference>
<evidence type="ECO:0000256" key="1">
    <source>
        <dbReference type="ARBA" id="ARBA00004613"/>
    </source>
</evidence>
<reference evidence="6" key="2">
    <citation type="submission" date="2025-08" db="UniProtKB">
        <authorList>
            <consortium name="Ensembl"/>
        </authorList>
    </citation>
    <scope>IDENTIFICATION</scope>
    <source>
        <strain evidence="6">Thoroughbred</strain>
    </source>
</reference>
<evidence type="ECO:0000313" key="7">
    <source>
        <dbReference type="Proteomes" id="UP000002281"/>
    </source>
</evidence>
<dbReference type="STRING" id="9796.ENSECAP00000033539"/>
<evidence type="ECO:0000256" key="4">
    <source>
        <dbReference type="ARBA" id="ARBA00022729"/>
    </source>
</evidence>
<dbReference type="Gene3D" id="2.40.128.20">
    <property type="match status" value="1"/>
</dbReference>
<dbReference type="InterPro" id="IPR012674">
    <property type="entry name" value="Calycin"/>
</dbReference>
<dbReference type="Proteomes" id="UP000002281">
    <property type="component" value="Unplaced"/>
</dbReference>